<protein>
    <recommendedName>
        <fullName evidence="2">DUF2800 domain-containing protein</fullName>
    </recommendedName>
</protein>
<evidence type="ECO:0008006" key="2">
    <source>
        <dbReference type="Google" id="ProtNLM"/>
    </source>
</evidence>
<dbReference type="Pfam" id="PF10926">
    <property type="entry name" value="DUF2800"/>
    <property type="match status" value="1"/>
</dbReference>
<name>A0A8S5NNE6_9CAUD</name>
<reference evidence="1" key="1">
    <citation type="journal article" date="2021" name="Proc. Natl. Acad. Sci. U.S.A.">
        <title>A Catalog of Tens of Thousands of Viruses from Human Metagenomes Reveals Hidden Associations with Chronic Diseases.</title>
        <authorList>
            <person name="Tisza M.J."/>
            <person name="Buck C.B."/>
        </authorList>
    </citation>
    <scope>NUCLEOTIDE SEQUENCE</scope>
    <source>
        <strain evidence="1">CtGMq5</strain>
    </source>
</reference>
<dbReference type="InterPro" id="IPR021229">
    <property type="entry name" value="DUF2800"/>
</dbReference>
<accession>A0A8S5NNE6</accession>
<sequence>MGTPTQHAMLSASSSSRWLICTAAPRFEANFPDEESEYTKEGTLAHEFCEITAQYNFNQVTKRKRTSVVKKLEKDPLYKEEMIKTSDFYAQYLFEKSLTFPQKPYVALEVRVDFSEYVPDGFGTCDCVMIGGDTLHITDYKHGKGVQVSAENNSQMRLYALGALKQYAPIFGDAIKNVSMAIVQPRITEDISHETLTVEQLKEWGEWLKPIAQKAYSGFGEFKAGTWCRFCKGRAVCKARAENYTALEDFKDALIEGRMSGDDLAEYQRAEDLGAEIPGMLSDEEVADLLIRAASLEQWYKDLKGYALSAILSGKVIPGWKAVEGRTDRAFSDTDKAIEALKAAGYDEAVLYKPKEPLTLSALEKLTGKKKFSELVGDLVVKPQGKPTLVEKDDKRPPYNAAIADFSEVGRSGVDKSAT</sequence>
<dbReference type="InterPro" id="IPR011604">
    <property type="entry name" value="PDDEXK-like_dom_sf"/>
</dbReference>
<dbReference type="Gene3D" id="3.90.320.10">
    <property type="match status" value="1"/>
</dbReference>
<organism evidence="1">
    <name type="scientific">Siphoviridae sp. ctGMq5</name>
    <dbReference type="NCBI Taxonomy" id="2826220"/>
    <lineage>
        <taxon>Viruses</taxon>
        <taxon>Duplodnaviria</taxon>
        <taxon>Heunggongvirae</taxon>
        <taxon>Uroviricota</taxon>
        <taxon>Caudoviricetes</taxon>
    </lineage>
</organism>
<evidence type="ECO:0000313" key="1">
    <source>
        <dbReference type="EMBL" id="DAD95887.1"/>
    </source>
</evidence>
<proteinExistence type="predicted"/>
<dbReference type="EMBL" id="BK015206">
    <property type="protein sequence ID" value="DAD95887.1"/>
    <property type="molecule type" value="Genomic_DNA"/>
</dbReference>